<evidence type="ECO:0000313" key="2">
    <source>
        <dbReference type="EMBL" id="KAK0066524.1"/>
    </source>
</evidence>
<accession>A0AAD8C4Y8</accession>
<gene>
    <name evidence="2" type="ORF">Bpfe_003956</name>
</gene>
<reference evidence="2" key="1">
    <citation type="journal article" date="2023" name="PLoS Negl. Trop. Dis.">
        <title>A genome sequence for Biomphalaria pfeifferi, the major vector snail for the human-infecting parasite Schistosoma mansoni.</title>
        <authorList>
            <person name="Bu L."/>
            <person name="Lu L."/>
            <person name="Laidemitt M.R."/>
            <person name="Zhang S.M."/>
            <person name="Mutuku M."/>
            <person name="Mkoji G."/>
            <person name="Steinauer M."/>
            <person name="Loker E.S."/>
        </authorList>
    </citation>
    <scope>NUCLEOTIDE SEQUENCE</scope>
    <source>
        <strain evidence="2">KasaAsao</strain>
    </source>
</reference>
<sequence>MDILHVTQDASVVDMFTMSPSSVLVLPDVSNVSMTRINSTYKRDDLENIFQYLEIITSPLVSVVGTVLNLLTVGAFLSKSL</sequence>
<evidence type="ECO:0000313" key="3">
    <source>
        <dbReference type="Proteomes" id="UP001233172"/>
    </source>
</evidence>
<organism evidence="2 3">
    <name type="scientific">Biomphalaria pfeifferi</name>
    <name type="common">Bloodfluke planorb</name>
    <name type="synonym">Freshwater snail</name>
    <dbReference type="NCBI Taxonomy" id="112525"/>
    <lineage>
        <taxon>Eukaryota</taxon>
        <taxon>Metazoa</taxon>
        <taxon>Spiralia</taxon>
        <taxon>Lophotrochozoa</taxon>
        <taxon>Mollusca</taxon>
        <taxon>Gastropoda</taxon>
        <taxon>Heterobranchia</taxon>
        <taxon>Euthyneura</taxon>
        <taxon>Panpulmonata</taxon>
        <taxon>Hygrophila</taxon>
        <taxon>Lymnaeoidea</taxon>
        <taxon>Planorbidae</taxon>
        <taxon>Biomphalaria</taxon>
    </lineage>
</organism>
<keyword evidence="1" id="KW-0812">Transmembrane</keyword>
<proteinExistence type="predicted"/>
<reference evidence="2" key="2">
    <citation type="submission" date="2023-04" db="EMBL/GenBank/DDBJ databases">
        <authorList>
            <person name="Bu L."/>
            <person name="Lu L."/>
            <person name="Laidemitt M.R."/>
            <person name="Zhang S.M."/>
            <person name="Mutuku M."/>
            <person name="Mkoji G."/>
            <person name="Steinauer M."/>
            <person name="Loker E.S."/>
        </authorList>
    </citation>
    <scope>NUCLEOTIDE SEQUENCE</scope>
    <source>
        <strain evidence="2">KasaAsao</strain>
        <tissue evidence="2">Whole Snail</tissue>
    </source>
</reference>
<dbReference type="Proteomes" id="UP001233172">
    <property type="component" value="Unassembled WGS sequence"/>
</dbReference>
<name>A0AAD8C4Y8_BIOPF</name>
<keyword evidence="1" id="KW-1133">Transmembrane helix</keyword>
<feature type="transmembrane region" description="Helical" evidence="1">
    <location>
        <begin position="55"/>
        <end position="77"/>
    </location>
</feature>
<feature type="non-terminal residue" evidence="2">
    <location>
        <position position="81"/>
    </location>
</feature>
<keyword evidence="1" id="KW-0472">Membrane</keyword>
<comment type="caution">
    <text evidence="2">The sequence shown here is derived from an EMBL/GenBank/DDBJ whole genome shotgun (WGS) entry which is preliminary data.</text>
</comment>
<dbReference type="AlphaFoldDB" id="A0AAD8C4Y8"/>
<dbReference type="EMBL" id="JASAOG010000010">
    <property type="protein sequence ID" value="KAK0066524.1"/>
    <property type="molecule type" value="Genomic_DNA"/>
</dbReference>
<protein>
    <submittedName>
        <fullName evidence="2">Uncharacterized protein</fullName>
    </submittedName>
</protein>
<evidence type="ECO:0000256" key="1">
    <source>
        <dbReference type="SAM" id="Phobius"/>
    </source>
</evidence>
<keyword evidence="3" id="KW-1185">Reference proteome</keyword>